<dbReference type="AlphaFoldDB" id="A0A2Z7CY69"/>
<evidence type="ECO:0000313" key="2">
    <source>
        <dbReference type="Proteomes" id="UP000250235"/>
    </source>
</evidence>
<organism evidence="1 2">
    <name type="scientific">Dorcoceras hygrometricum</name>
    <dbReference type="NCBI Taxonomy" id="472368"/>
    <lineage>
        <taxon>Eukaryota</taxon>
        <taxon>Viridiplantae</taxon>
        <taxon>Streptophyta</taxon>
        <taxon>Embryophyta</taxon>
        <taxon>Tracheophyta</taxon>
        <taxon>Spermatophyta</taxon>
        <taxon>Magnoliopsida</taxon>
        <taxon>eudicotyledons</taxon>
        <taxon>Gunneridae</taxon>
        <taxon>Pentapetalae</taxon>
        <taxon>asterids</taxon>
        <taxon>lamiids</taxon>
        <taxon>Lamiales</taxon>
        <taxon>Gesneriaceae</taxon>
        <taxon>Didymocarpoideae</taxon>
        <taxon>Trichosporeae</taxon>
        <taxon>Loxocarpinae</taxon>
        <taxon>Dorcoceras</taxon>
    </lineage>
</organism>
<dbReference type="EMBL" id="KQ992316">
    <property type="protein sequence ID" value="KZV50937.1"/>
    <property type="molecule type" value="Genomic_DNA"/>
</dbReference>
<reference evidence="1 2" key="1">
    <citation type="journal article" date="2015" name="Proc. Natl. Acad. Sci. U.S.A.">
        <title>The resurrection genome of Boea hygrometrica: A blueprint for survival of dehydration.</title>
        <authorList>
            <person name="Xiao L."/>
            <person name="Yang G."/>
            <person name="Zhang L."/>
            <person name="Yang X."/>
            <person name="Zhao S."/>
            <person name="Ji Z."/>
            <person name="Zhou Q."/>
            <person name="Hu M."/>
            <person name="Wang Y."/>
            <person name="Chen M."/>
            <person name="Xu Y."/>
            <person name="Jin H."/>
            <person name="Xiao X."/>
            <person name="Hu G."/>
            <person name="Bao F."/>
            <person name="Hu Y."/>
            <person name="Wan P."/>
            <person name="Li L."/>
            <person name="Deng X."/>
            <person name="Kuang T."/>
            <person name="Xiang C."/>
            <person name="Zhu J.K."/>
            <person name="Oliver M.J."/>
            <person name="He Y."/>
        </authorList>
    </citation>
    <scope>NUCLEOTIDE SEQUENCE [LARGE SCALE GENOMIC DNA]</scope>
    <source>
        <strain evidence="2">cv. XS01</strain>
    </source>
</reference>
<keyword evidence="2" id="KW-1185">Reference proteome</keyword>
<evidence type="ECO:0000313" key="1">
    <source>
        <dbReference type="EMBL" id="KZV50937.1"/>
    </source>
</evidence>
<dbReference type="Proteomes" id="UP000250235">
    <property type="component" value="Unassembled WGS sequence"/>
</dbReference>
<protein>
    <submittedName>
        <fullName evidence="1">Uncharacterized protein</fullName>
    </submittedName>
</protein>
<name>A0A2Z7CY69_9LAMI</name>
<accession>A0A2Z7CY69</accession>
<sequence>MQTPAVACGKLLLQHSKTLTNTCRFLNQFSTPKAISASSNPSKRLKPADATRHAYVTLPMPTPAGCTRSTDEFCTNGFSSSSWPKTNFRRQRAAEAAAAAAFGEEVRGGYHT</sequence>
<proteinExistence type="predicted"/>
<gene>
    <name evidence="1" type="ORF">F511_13134</name>
</gene>